<reference evidence="2" key="1">
    <citation type="submission" date="2024-03" db="EMBL/GenBank/DDBJ databases">
        <authorList>
            <consortium name="ELIXIR-Norway"/>
            <consortium name="Elixir Norway"/>
        </authorList>
    </citation>
    <scope>NUCLEOTIDE SEQUENCE</scope>
</reference>
<gene>
    <name evidence="2" type="ORF">CSSPJE1EN2_LOCUS20297</name>
</gene>
<evidence type="ECO:0000313" key="2">
    <source>
        <dbReference type="EMBL" id="CAK9878511.1"/>
    </source>
</evidence>
<dbReference type="InterPro" id="IPR029071">
    <property type="entry name" value="Ubiquitin-like_domsf"/>
</dbReference>
<dbReference type="PROSITE" id="PS50053">
    <property type="entry name" value="UBIQUITIN_2"/>
    <property type="match status" value="1"/>
</dbReference>
<protein>
    <recommendedName>
        <fullName evidence="1">Ubiquitin-like domain-containing protein</fullName>
    </recommendedName>
</protein>
<keyword evidence="3" id="KW-1185">Reference proteome</keyword>
<name>A0ABP1BR58_9BRYO</name>
<evidence type="ECO:0000259" key="1">
    <source>
        <dbReference type="PROSITE" id="PS50053"/>
    </source>
</evidence>
<dbReference type="Pfam" id="PF00240">
    <property type="entry name" value="ubiquitin"/>
    <property type="match status" value="1"/>
</dbReference>
<organism evidence="2 3">
    <name type="scientific">Sphagnum jensenii</name>
    <dbReference type="NCBI Taxonomy" id="128206"/>
    <lineage>
        <taxon>Eukaryota</taxon>
        <taxon>Viridiplantae</taxon>
        <taxon>Streptophyta</taxon>
        <taxon>Embryophyta</taxon>
        <taxon>Bryophyta</taxon>
        <taxon>Sphagnophytina</taxon>
        <taxon>Sphagnopsida</taxon>
        <taxon>Sphagnales</taxon>
        <taxon>Sphagnaceae</taxon>
        <taxon>Sphagnum</taxon>
    </lineage>
</organism>
<dbReference type="EMBL" id="OZ023707">
    <property type="protein sequence ID" value="CAK9878511.1"/>
    <property type="molecule type" value="Genomic_DNA"/>
</dbReference>
<dbReference type="SUPFAM" id="SSF54236">
    <property type="entry name" value="Ubiquitin-like"/>
    <property type="match status" value="1"/>
</dbReference>
<dbReference type="Proteomes" id="UP001497522">
    <property type="component" value="Chromosome 6"/>
</dbReference>
<dbReference type="InterPro" id="IPR000626">
    <property type="entry name" value="Ubiquitin-like_dom"/>
</dbReference>
<accession>A0ABP1BR58</accession>
<feature type="domain" description="Ubiquitin-like" evidence="1">
    <location>
        <begin position="23"/>
        <end position="82"/>
    </location>
</feature>
<evidence type="ECO:0000313" key="3">
    <source>
        <dbReference type="Proteomes" id="UP001497522"/>
    </source>
</evidence>
<sequence>MPASQQRSLKLCLKISETFLDSSKIFVKTPTGNITITLEVESSDTIANLEVKINDLGLWILLNPNLQPLFFDDVRLEDGQALDYKFRK</sequence>
<dbReference type="Gene3D" id="3.10.20.90">
    <property type="entry name" value="Phosphatidylinositol 3-kinase Catalytic Subunit, Chain A, domain 1"/>
    <property type="match status" value="1"/>
</dbReference>
<proteinExistence type="predicted"/>